<dbReference type="RefSeq" id="WP_035538433.1">
    <property type="nucleotide sequence ID" value="NZ_ARYL01000015.1"/>
</dbReference>
<evidence type="ECO:0000259" key="2">
    <source>
        <dbReference type="PROSITE" id="PS52029"/>
    </source>
</evidence>
<comment type="caution">
    <text evidence="3">The sequence shown here is derived from an EMBL/GenBank/DDBJ whole genome shotgun (WGS) entry which is preliminary data.</text>
</comment>
<name>A0A059G6Q7_9PROT</name>
<keyword evidence="1" id="KW-0573">Peptidoglycan synthesis</keyword>
<dbReference type="Pfam" id="PF03734">
    <property type="entry name" value="YkuD"/>
    <property type="match status" value="1"/>
</dbReference>
<dbReference type="GO" id="GO:0016740">
    <property type="term" value="F:transferase activity"/>
    <property type="evidence" value="ECO:0007669"/>
    <property type="project" value="InterPro"/>
</dbReference>
<feature type="active site" description="Proton donor/acceptor" evidence="1">
    <location>
        <position position="134"/>
    </location>
</feature>
<dbReference type="AlphaFoldDB" id="A0A059G6Q7"/>
<dbReference type="EMBL" id="ARYL01000015">
    <property type="protein sequence ID" value="KDA02270.1"/>
    <property type="molecule type" value="Genomic_DNA"/>
</dbReference>
<dbReference type="InterPro" id="IPR005490">
    <property type="entry name" value="LD_TPept_cat_dom"/>
</dbReference>
<keyword evidence="4" id="KW-1185">Reference proteome</keyword>
<dbReference type="GO" id="GO:0008360">
    <property type="term" value="P:regulation of cell shape"/>
    <property type="evidence" value="ECO:0007669"/>
    <property type="project" value="UniProtKB-UniRule"/>
</dbReference>
<dbReference type="Proteomes" id="UP000024942">
    <property type="component" value="Unassembled WGS sequence"/>
</dbReference>
<dbReference type="GO" id="GO:0071555">
    <property type="term" value="P:cell wall organization"/>
    <property type="evidence" value="ECO:0007669"/>
    <property type="project" value="UniProtKB-UniRule"/>
</dbReference>
<comment type="pathway">
    <text evidence="1">Cell wall biogenesis; peptidoglycan biosynthesis.</text>
</comment>
<dbReference type="GO" id="GO:0009252">
    <property type="term" value="P:peptidoglycan biosynthetic process"/>
    <property type="evidence" value="ECO:0007669"/>
    <property type="project" value="UniProtKB-KW"/>
</dbReference>
<sequence>MRVNSHFIARSDGSFFGMDMSCRCALGVGGVIGADLKREGDGASPIGIWQTRRLFYRPDRTQPPETRLPKVPLRAHDGWCDAPGDPLYNRPVALPYPASAEKLWRPDHVYNLIVELGYNDAPPVPGHGSAIFLHLAREAYQPTEGCIALAEPDLRNVLRFLTPDSVIEIAI</sequence>
<keyword evidence="1" id="KW-0133">Cell shape</keyword>
<evidence type="ECO:0000313" key="4">
    <source>
        <dbReference type="Proteomes" id="UP000024942"/>
    </source>
</evidence>
<dbReference type="PANTHER" id="PTHR38589:SF1">
    <property type="entry name" value="BLR0621 PROTEIN"/>
    <property type="match status" value="1"/>
</dbReference>
<organism evidence="3 4">
    <name type="scientific">Hyphomonas oceanitis SCH89</name>
    <dbReference type="NCBI Taxonomy" id="1280953"/>
    <lineage>
        <taxon>Bacteria</taxon>
        <taxon>Pseudomonadati</taxon>
        <taxon>Pseudomonadota</taxon>
        <taxon>Alphaproteobacteria</taxon>
        <taxon>Hyphomonadales</taxon>
        <taxon>Hyphomonadaceae</taxon>
        <taxon>Hyphomonas</taxon>
    </lineage>
</organism>
<keyword evidence="1" id="KW-0961">Cell wall biogenesis/degradation</keyword>
<proteinExistence type="predicted"/>
<feature type="active site" description="Nucleophile" evidence="1">
    <location>
        <position position="146"/>
    </location>
</feature>
<feature type="domain" description="L,D-TPase catalytic" evidence="2">
    <location>
        <begin position="1"/>
        <end position="170"/>
    </location>
</feature>
<dbReference type="PATRIC" id="fig|1280953.3.peg.2204"/>
<evidence type="ECO:0000256" key="1">
    <source>
        <dbReference type="PROSITE-ProRule" id="PRU01373"/>
    </source>
</evidence>
<dbReference type="PANTHER" id="PTHR38589">
    <property type="entry name" value="BLR0621 PROTEIN"/>
    <property type="match status" value="1"/>
</dbReference>
<evidence type="ECO:0000313" key="3">
    <source>
        <dbReference type="EMBL" id="KDA02270.1"/>
    </source>
</evidence>
<dbReference type="eggNOG" id="COG3786">
    <property type="taxonomic scope" value="Bacteria"/>
</dbReference>
<dbReference type="PROSITE" id="PS52029">
    <property type="entry name" value="LD_TPASE"/>
    <property type="match status" value="1"/>
</dbReference>
<accession>A0A059G6Q7</accession>
<reference evidence="3 4" key="1">
    <citation type="journal article" date="2014" name="Antonie Van Leeuwenhoek">
        <title>Hyphomonas beringensis sp. nov. and Hyphomonas chukchiensis sp. nov., isolated from surface seawater of the Bering Sea and Chukchi Sea.</title>
        <authorList>
            <person name="Li C."/>
            <person name="Lai Q."/>
            <person name="Li G."/>
            <person name="Dong C."/>
            <person name="Wang J."/>
            <person name="Liao Y."/>
            <person name="Shao Z."/>
        </authorList>
    </citation>
    <scope>NUCLEOTIDE SEQUENCE [LARGE SCALE GENOMIC DNA]</scope>
    <source>
        <strain evidence="3 4">SCH89</strain>
    </source>
</reference>
<dbReference type="STRING" id="1280953.HOC_10928"/>
<protein>
    <recommendedName>
        <fullName evidence="2">L,D-TPase catalytic domain-containing protein</fullName>
    </recommendedName>
</protein>
<gene>
    <name evidence="3" type="ORF">HOC_10928</name>
</gene>